<evidence type="ECO:0000313" key="2">
    <source>
        <dbReference type="EMBL" id="GIY06801.1"/>
    </source>
</evidence>
<feature type="compositionally biased region" description="Basic and acidic residues" evidence="1">
    <location>
        <begin position="52"/>
        <end position="81"/>
    </location>
</feature>
<gene>
    <name evidence="2" type="ORF">CDAR_76441</name>
</gene>
<evidence type="ECO:0000313" key="3">
    <source>
        <dbReference type="Proteomes" id="UP001054837"/>
    </source>
</evidence>
<organism evidence="2 3">
    <name type="scientific">Caerostris darwini</name>
    <dbReference type="NCBI Taxonomy" id="1538125"/>
    <lineage>
        <taxon>Eukaryota</taxon>
        <taxon>Metazoa</taxon>
        <taxon>Ecdysozoa</taxon>
        <taxon>Arthropoda</taxon>
        <taxon>Chelicerata</taxon>
        <taxon>Arachnida</taxon>
        <taxon>Araneae</taxon>
        <taxon>Araneomorphae</taxon>
        <taxon>Entelegynae</taxon>
        <taxon>Araneoidea</taxon>
        <taxon>Araneidae</taxon>
        <taxon>Caerostris</taxon>
    </lineage>
</organism>
<dbReference type="Proteomes" id="UP001054837">
    <property type="component" value="Unassembled WGS sequence"/>
</dbReference>
<comment type="caution">
    <text evidence="2">The sequence shown here is derived from an EMBL/GenBank/DDBJ whole genome shotgun (WGS) entry which is preliminary data.</text>
</comment>
<dbReference type="AlphaFoldDB" id="A0AAV4QEP2"/>
<proteinExistence type="predicted"/>
<feature type="region of interest" description="Disordered" evidence="1">
    <location>
        <begin position="51"/>
        <end position="93"/>
    </location>
</feature>
<reference evidence="2 3" key="1">
    <citation type="submission" date="2021-06" db="EMBL/GenBank/DDBJ databases">
        <title>Caerostris darwini draft genome.</title>
        <authorList>
            <person name="Kono N."/>
            <person name="Arakawa K."/>
        </authorList>
    </citation>
    <scope>NUCLEOTIDE SEQUENCE [LARGE SCALE GENOMIC DNA]</scope>
</reference>
<evidence type="ECO:0000256" key="1">
    <source>
        <dbReference type="SAM" id="MobiDB-lite"/>
    </source>
</evidence>
<name>A0AAV4QEP2_9ARAC</name>
<keyword evidence="3" id="KW-1185">Reference proteome</keyword>
<dbReference type="EMBL" id="BPLQ01004264">
    <property type="protein sequence ID" value="GIY06801.1"/>
    <property type="molecule type" value="Genomic_DNA"/>
</dbReference>
<accession>A0AAV4QEP2</accession>
<sequence length="93" mass="10522">MPKNKETLMIVKLPNWRESAKFCQPRFLTGAAPRKRRRGAFAPGSCLLELLPKNEKGSDRERPADSPPDDERKKKKKEENKKKKSSFSPGVGA</sequence>
<protein>
    <submittedName>
        <fullName evidence="2">Uncharacterized protein</fullName>
    </submittedName>
</protein>